<dbReference type="PROSITE" id="PS00523">
    <property type="entry name" value="SULFATASE_1"/>
    <property type="match status" value="1"/>
</dbReference>
<dbReference type="KEGG" id="copr:Cop2CBH44_27240"/>
<evidence type="ECO:0000313" key="5">
    <source>
        <dbReference type="Proteomes" id="UP000594042"/>
    </source>
</evidence>
<dbReference type="Gene3D" id="3.40.720.10">
    <property type="entry name" value="Alkaline Phosphatase, subunit A"/>
    <property type="match status" value="1"/>
</dbReference>
<dbReference type="SUPFAM" id="SSF53649">
    <property type="entry name" value="Alkaline phosphatase-like"/>
    <property type="match status" value="1"/>
</dbReference>
<dbReference type="PANTHER" id="PTHR43108:SF6">
    <property type="entry name" value="N-SULPHOGLUCOSAMINE SULPHOHYDROLASE"/>
    <property type="match status" value="1"/>
</dbReference>
<dbReference type="EMBL" id="AP023322">
    <property type="protein sequence ID" value="BCI64371.1"/>
    <property type="molecule type" value="Genomic_DNA"/>
</dbReference>
<dbReference type="PANTHER" id="PTHR43108">
    <property type="entry name" value="N-ACETYLGLUCOSAMINE-6-SULFATASE FAMILY MEMBER"/>
    <property type="match status" value="1"/>
</dbReference>
<evidence type="ECO:0000259" key="3">
    <source>
        <dbReference type="Pfam" id="PF16347"/>
    </source>
</evidence>
<dbReference type="RefSeq" id="WP_200755027.1">
    <property type="nucleotide sequence ID" value="NZ_AP023322.1"/>
</dbReference>
<name>A0A7G1I126_9BACT</name>
<dbReference type="AlphaFoldDB" id="A0A7G1I126"/>
<dbReference type="GO" id="GO:0016787">
    <property type="term" value="F:hydrolase activity"/>
    <property type="evidence" value="ECO:0007669"/>
    <property type="project" value="UniProtKB-KW"/>
</dbReference>
<evidence type="ECO:0000256" key="2">
    <source>
        <dbReference type="ARBA" id="ARBA00022801"/>
    </source>
</evidence>
<accession>A0A7G1I126</accession>
<comment type="similarity">
    <text evidence="1">Belongs to the sulfatase family.</text>
</comment>
<dbReference type="Proteomes" id="UP000594042">
    <property type="component" value="Chromosome"/>
</dbReference>
<gene>
    <name evidence="4" type="ORF">Cop2CBH44_27240</name>
</gene>
<protein>
    <submittedName>
        <fullName evidence="4">Sulfatase</fullName>
    </submittedName>
</protein>
<dbReference type="Pfam" id="PF16347">
    <property type="entry name" value="SGSH_C"/>
    <property type="match status" value="1"/>
</dbReference>
<evidence type="ECO:0000256" key="1">
    <source>
        <dbReference type="ARBA" id="ARBA00008779"/>
    </source>
</evidence>
<keyword evidence="2" id="KW-0378">Hydrolase</keyword>
<sequence length="515" mass="60490">MKNINKIIYSLPLFLIQSAYSKEDKPMNIIFIMSDDHAIQAISAYGNPVSKLAPTPNIDKIAHDGAIFNNNYCCNSISGPSRAAIITGKHSHKNGFMKNWAKGFDNTQQTLPKILQKNGYQTAIIGKWHLVSKPTGFDYWIVLNDQGEYNNPDFITEKDTVQYKGYVTDIITDITKKWLDSRDKNKPFFLMMHHKAVHRNWVPAEKYYHLYENIKFPLPENYYDDYTGRIAASKQKMNIYRDMYEGHDLKMVTGTNSDTLLYDPWPQAFMNRMTPDEKNRFFEAYRKRNNDFYASPKNEKEIAEWKYQRYLQDYLAVVKSVDDSVGEILEYLKENGLDENTLVVYTSDQGFYLGEHGWFDKRFMYEESMAMPMVMACPSIIRPGTKINQLTQNIDFAPTFLDLCGIEIPADMQGISFKPLLEGKKVKNWRKYLYYHYYEFPGFHSVRAHYGIKGKRYKLIHFYKDNNWELYDLKTDPHEMNNIFGKPGTEKITYKLKTELKKLQQTYQVPEELCR</sequence>
<dbReference type="InterPro" id="IPR017850">
    <property type="entry name" value="Alkaline_phosphatase_core_sf"/>
</dbReference>
<dbReference type="InterPro" id="IPR024607">
    <property type="entry name" value="Sulfatase_CS"/>
</dbReference>
<proteinExistence type="inferred from homology"/>
<feature type="domain" description="N-sulphoglucosamine sulphohydrolase C-terminal" evidence="3">
    <location>
        <begin position="354"/>
        <end position="505"/>
    </location>
</feature>
<dbReference type="Pfam" id="PF01663">
    <property type="entry name" value="Phosphodiest"/>
    <property type="match status" value="1"/>
</dbReference>
<dbReference type="PROSITE" id="PS00149">
    <property type="entry name" value="SULFATASE_2"/>
    <property type="match status" value="1"/>
</dbReference>
<dbReference type="InterPro" id="IPR032506">
    <property type="entry name" value="SGSH_C"/>
</dbReference>
<organism evidence="4 5">
    <name type="scientific">Coprobacter secundus subsp. similis</name>
    <dbReference type="NCBI Taxonomy" id="2751153"/>
    <lineage>
        <taxon>Bacteria</taxon>
        <taxon>Pseudomonadati</taxon>
        <taxon>Bacteroidota</taxon>
        <taxon>Bacteroidia</taxon>
        <taxon>Bacteroidales</taxon>
        <taxon>Barnesiellaceae</taxon>
        <taxon>Coprobacter</taxon>
    </lineage>
</organism>
<reference evidence="5" key="1">
    <citation type="submission" date="2020-07" db="EMBL/GenBank/DDBJ databases">
        <title>Complete genome sequencing of Coprobacter sp. strain 2CBH44.</title>
        <authorList>
            <person name="Sakamoto M."/>
            <person name="Murakami T."/>
            <person name="Mori H."/>
        </authorList>
    </citation>
    <scope>NUCLEOTIDE SEQUENCE [LARGE SCALE GENOMIC DNA]</scope>
    <source>
        <strain evidence="5">2CBH44</strain>
    </source>
</reference>
<dbReference type="CDD" id="cd16031">
    <property type="entry name" value="G6S_like"/>
    <property type="match status" value="1"/>
</dbReference>
<keyword evidence="5" id="KW-1185">Reference proteome</keyword>
<dbReference type="InterPro" id="IPR002591">
    <property type="entry name" value="Phosphodiest/P_Trfase"/>
</dbReference>
<evidence type="ECO:0000313" key="4">
    <source>
        <dbReference type="EMBL" id="BCI64371.1"/>
    </source>
</evidence>